<protein>
    <recommendedName>
        <fullName evidence="4">Ribbon-helix-helix protein, copG family</fullName>
    </recommendedName>
</protein>
<dbReference type="STRING" id="58114.SAMN05216270_10346"/>
<dbReference type="Proteomes" id="UP000198949">
    <property type="component" value="Unassembled WGS sequence"/>
</dbReference>
<dbReference type="EMBL" id="FNAD01000003">
    <property type="protein sequence ID" value="SDD30063.1"/>
    <property type="molecule type" value="Genomic_DNA"/>
</dbReference>
<organism evidence="2 3">
    <name type="scientific">Glycomyces harbinensis</name>
    <dbReference type="NCBI Taxonomy" id="58114"/>
    <lineage>
        <taxon>Bacteria</taxon>
        <taxon>Bacillati</taxon>
        <taxon>Actinomycetota</taxon>
        <taxon>Actinomycetes</taxon>
        <taxon>Glycomycetales</taxon>
        <taxon>Glycomycetaceae</taxon>
        <taxon>Glycomyces</taxon>
    </lineage>
</organism>
<dbReference type="InterPro" id="IPR010985">
    <property type="entry name" value="Ribbon_hlx_hlx"/>
</dbReference>
<evidence type="ECO:0000313" key="2">
    <source>
        <dbReference type="EMBL" id="SDD30063.1"/>
    </source>
</evidence>
<accession>A0A1G6TLV4</accession>
<dbReference type="GO" id="GO:0006355">
    <property type="term" value="P:regulation of DNA-templated transcription"/>
    <property type="evidence" value="ECO:0007669"/>
    <property type="project" value="InterPro"/>
</dbReference>
<evidence type="ECO:0000256" key="1">
    <source>
        <dbReference type="SAM" id="MobiDB-lite"/>
    </source>
</evidence>
<keyword evidence="3" id="KW-1185">Reference proteome</keyword>
<evidence type="ECO:0000313" key="3">
    <source>
        <dbReference type="Proteomes" id="UP000198949"/>
    </source>
</evidence>
<sequence>MSNLTLSIDDELLRRARMRALELDTTVNAVVREYLEGFAGESPTKRALAEFLDLTEGLSASSGPDGRGWTREELYDR</sequence>
<dbReference type="AlphaFoldDB" id="A0A1G6TLV4"/>
<feature type="region of interest" description="Disordered" evidence="1">
    <location>
        <begin position="57"/>
        <end position="77"/>
    </location>
</feature>
<reference evidence="3" key="1">
    <citation type="submission" date="2016-10" db="EMBL/GenBank/DDBJ databases">
        <authorList>
            <person name="Varghese N."/>
            <person name="Submissions S."/>
        </authorList>
    </citation>
    <scope>NUCLEOTIDE SEQUENCE [LARGE SCALE GENOMIC DNA]</scope>
    <source>
        <strain evidence="3">CGMCC 4.3516</strain>
    </source>
</reference>
<proteinExistence type="predicted"/>
<feature type="compositionally biased region" description="Basic and acidic residues" evidence="1">
    <location>
        <begin position="68"/>
        <end position="77"/>
    </location>
</feature>
<evidence type="ECO:0008006" key="4">
    <source>
        <dbReference type="Google" id="ProtNLM"/>
    </source>
</evidence>
<dbReference type="RefSeq" id="WP_177154809.1">
    <property type="nucleotide sequence ID" value="NZ_FNAD01000003.1"/>
</dbReference>
<dbReference type="SUPFAM" id="SSF47598">
    <property type="entry name" value="Ribbon-helix-helix"/>
    <property type="match status" value="1"/>
</dbReference>
<gene>
    <name evidence="2" type="ORF">SAMN05216270_10346</name>
</gene>
<name>A0A1G6TLV4_9ACTN</name>